<protein>
    <submittedName>
        <fullName evidence="1">Uncharacterized protein</fullName>
    </submittedName>
</protein>
<dbReference type="AlphaFoldDB" id="T0ZI68"/>
<evidence type="ECO:0000313" key="1">
    <source>
        <dbReference type="EMBL" id="EQD44383.1"/>
    </source>
</evidence>
<sequence>MNKGVAYTMQSLSYDQLRLSQFHSVEKPLLCIIDFGTLDESIPAIKQASEYMDIAWLDHHPTYDGFDYGEALYVNP</sequence>
<reference evidence="1" key="2">
    <citation type="journal article" date="2014" name="ISME J.">
        <title>Microbial stratification in low pH oxic and suboxic macroscopic growths along an acid mine drainage.</title>
        <authorList>
            <person name="Mendez-Garcia C."/>
            <person name="Mesa V."/>
            <person name="Sprenger R.R."/>
            <person name="Richter M."/>
            <person name="Diez M.S."/>
            <person name="Solano J."/>
            <person name="Bargiela R."/>
            <person name="Golyshina O.V."/>
            <person name="Manteca A."/>
            <person name="Ramos J.L."/>
            <person name="Gallego J.R."/>
            <person name="Llorente I."/>
            <person name="Martins Dos Santos V.A."/>
            <person name="Jensen O.N."/>
            <person name="Pelaez A.I."/>
            <person name="Sanchez J."/>
            <person name="Ferrer M."/>
        </authorList>
    </citation>
    <scope>NUCLEOTIDE SEQUENCE</scope>
</reference>
<gene>
    <name evidence="1" type="ORF">B2A_09615</name>
</gene>
<dbReference type="SUPFAM" id="SSF64182">
    <property type="entry name" value="DHH phosphoesterases"/>
    <property type="match status" value="1"/>
</dbReference>
<proteinExistence type="predicted"/>
<feature type="non-terminal residue" evidence="1">
    <location>
        <position position="76"/>
    </location>
</feature>
<dbReference type="InterPro" id="IPR038763">
    <property type="entry name" value="DHH_sf"/>
</dbReference>
<dbReference type="EMBL" id="AUZZ01006947">
    <property type="protein sequence ID" value="EQD44383.1"/>
    <property type="molecule type" value="Genomic_DNA"/>
</dbReference>
<comment type="caution">
    <text evidence="1">The sequence shown here is derived from an EMBL/GenBank/DDBJ whole genome shotgun (WGS) entry which is preliminary data.</text>
</comment>
<accession>T0ZI68</accession>
<reference evidence="1" key="1">
    <citation type="submission" date="2013-08" db="EMBL/GenBank/DDBJ databases">
        <authorList>
            <person name="Mendez C."/>
            <person name="Richter M."/>
            <person name="Ferrer M."/>
            <person name="Sanchez J."/>
        </authorList>
    </citation>
    <scope>NUCLEOTIDE SEQUENCE</scope>
</reference>
<name>T0ZI68_9ZZZZ</name>
<organism evidence="1">
    <name type="scientific">mine drainage metagenome</name>
    <dbReference type="NCBI Taxonomy" id="410659"/>
    <lineage>
        <taxon>unclassified sequences</taxon>
        <taxon>metagenomes</taxon>
        <taxon>ecological metagenomes</taxon>
    </lineage>
</organism>